<comment type="caution">
    <text evidence="7">The sequence shown here is derived from an EMBL/GenBank/DDBJ whole genome shotgun (WGS) entry which is preliminary data.</text>
</comment>
<dbReference type="InterPro" id="IPR019546">
    <property type="entry name" value="TAT_signal_bac_arc"/>
</dbReference>
<reference evidence="7 8" key="1">
    <citation type="journal article" date="2016" name="Nat. Commun.">
        <title>Thousands of microbial genomes shed light on interconnected biogeochemical processes in an aquifer system.</title>
        <authorList>
            <person name="Anantharaman K."/>
            <person name="Brown C.T."/>
            <person name="Hug L.A."/>
            <person name="Sharon I."/>
            <person name="Castelle C.J."/>
            <person name="Probst A.J."/>
            <person name="Thomas B.C."/>
            <person name="Singh A."/>
            <person name="Wilkins M.J."/>
            <person name="Karaoz U."/>
            <person name="Brodie E.L."/>
            <person name="Williams K.H."/>
            <person name="Hubbard S.S."/>
            <person name="Banfield J.F."/>
        </authorList>
    </citation>
    <scope>NUCLEOTIDE SEQUENCE [LARGE SCALE GENOMIC DNA]</scope>
</reference>
<dbReference type="SUPFAM" id="SSF51445">
    <property type="entry name" value="(Trans)glycosidases"/>
    <property type="match status" value="1"/>
</dbReference>
<dbReference type="NCBIfam" id="TIGR01409">
    <property type="entry name" value="TAT_signal_seq"/>
    <property type="match status" value="1"/>
</dbReference>
<proteinExistence type="inferred from homology"/>
<feature type="domain" description="Glycoside hydrolase family 2 catalytic" evidence="5">
    <location>
        <begin position="317"/>
        <end position="532"/>
    </location>
</feature>
<dbReference type="PRINTS" id="PR00132">
    <property type="entry name" value="GLHYDRLASE2"/>
</dbReference>
<dbReference type="STRING" id="1817867.A3F83_13065"/>
<dbReference type="InterPro" id="IPR006101">
    <property type="entry name" value="Glyco_hydro_2"/>
</dbReference>
<accession>A0A1F5Z2G5</accession>
<feature type="domain" description="Glycoside hydrolase family 2 immunoglobulin-like beta-sandwich" evidence="4">
    <location>
        <begin position="201"/>
        <end position="314"/>
    </location>
</feature>
<name>A0A1F5Z2G5_9BACT</name>
<feature type="domain" description="Glycosyl hydrolases family 2 sugar binding" evidence="6">
    <location>
        <begin position="90"/>
        <end position="196"/>
    </location>
</feature>
<evidence type="ECO:0000256" key="3">
    <source>
        <dbReference type="ARBA" id="ARBA00023295"/>
    </source>
</evidence>
<sequence length="707" mass="78935">MKKKSAGINRRKFLKYSAASSAALGAFSLSGLPGGPAAGEDRLPLGGTWRFRTDPQGRGEAEGWQQAGQAADAAWSEDAVPHTWKVAEETADYLGQAWYRKEFDAPSEWRDCTVRLEFEAVYHTATIWFNGQSVGSHTGKGYTAFIIDISAALLPGERNFLVVRVDNSFDKNILPRGDSYDWAADGGIIRPVSLLVTGRTFIERVEVDAVPDLQGGRADLDFRVILHNSGDQAAGLDVGYRVIEEASGLIVLQKSPAASVSLEPGMTREVALPHTVLPYPKLWHFDHPNLYHLEVEIRSDSRKLHSQAAVFGIRTFEVRDCGFYLNGERVRLMGVERMGGSHPDFGMAEPVDWIEHDHRDLKELNCVFTRVHWPQDSRVLDFCDRHGILIHLEVPAWGPETFQGMKNEPDKNVMQNGLEQLREMIARDRNHPCIFAWGVANEIDGQNPAAFNFARRMSEEAARLDPRRLRTYASNSLLETPGKDVSGLMDFIEFNEYYESWVPGTVADMRKNLEAIHSAFPDKPLVISEYGYCQCRPDRTGGDPRLIEIMRTHNAVFRECDFIGGAIFFCYNDYRTHIGDKGQGALKQRVHGVVDLYGEHKPSYEALRQESSPLESLEISGSAGALKATLVLRASLPSYRLEGYSLRWIAYGNPDLPMEQHAASLPTLEPGASASLELPCALEKPSRLRVDVLRPTGYSAATAWWKA</sequence>
<dbReference type="Pfam" id="PF00703">
    <property type="entry name" value="Glyco_hydro_2"/>
    <property type="match status" value="1"/>
</dbReference>
<dbReference type="PROSITE" id="PS51318">
    <property type="entry name" value="TAT"/>
    <property type="match status" value="1"/>
</dbReference>
<dbReference type="InterPro" id="IPR006104">
    <property type="entry name" value="Glyco_hydro_2_N"/>
</dbReference>
<keyword evidence="3" id="KW-0326">Glycosidase</keyword>
<dbReference type="PANTHER" id="PTHR42732">
    <property type="entry name" value="BETA-GALACTOSIDASE"/>
    <property type="match status" value="1"/>
</dbReference>
<dbReference type="Gene3D" id="3.20.20.80">
    <property type="entry name" value="Glycosidases"/>
    <property type="match status" value="1"/>
</dbReference>
<dbReference type="InterPro" id="IPR006103">
    <property type="entry name" value="Glyco_hydro_2_cat"/>
</dbReference>
<dbReference type="Pfam" id="PF02836">
    <property type="entry name" value="Glyco_hydro_2_C"/>
    <property type="match status" value="1"/>
</dbReference>
<dbReference type="SUPFAM" id="SSF49785">
    <property type="entry name" value="Galactose-binding domain-like"/>
    <property type="match status" value="1"/>
</dbReference>
<dbReference type="Proteomes" id="UP000179129">
    <property type="component" value="Unassembled WGS sequence"/>
</dbReference>
<protein>
    <recommendedName>
        <fullName evidence="9">Beta-galactosidase</fullName>
    </recommendedName>
</protein>
<evidence type="ECO:0000313" key="8">
    <source>
        <dbReference type="Proteomes" id="UP000179129"/>
    </source>
</evidence>
<dbReference type="InterPro" id="IPR008979">
    <property type="entry name" value="Galactose-bd-like_sf"/>
</dbReference>
<dbReference type="Gene3D" id="2.60.120.260">
    <property type="entry name" value="Galactose-binding domain-like"/>
    <property type="match status" value="1"/>
</dbReference>
<evidence type="ECO:0000259" key="4">
    <source>
        <dbReference type="Pfam" id="PF00703"/>
    </source>
</evidence>
<comment type="similarity">
    <text evidence="1">Belongs to the glycosyl hydrolase 2 family.</text>
</comment>
<gene>
    <name evidence="7" type="ORF">A3F83_13065</name>
</gene>
<dbReference type="InterPro" id="IPR006102">
    <property type="entry name" value="Ig-like_GH2"/>
</dbReference>
<dbReference type="SUPFAM" id="SSF49303">
    <property type="entry name" value="beta-Galactosidase/glucuronidase domain"/>
    <property type="match status" value="1"/>
</dbReference>
<dbReference type="InterPro" id="IPR006311">
    <property type="entry name" value="TAT_signal"/>
</dbReference>
<dbReference type="InterPro" id="IPR051913">
    <property type="entry name" value="GH2_Domain-Containing"/>
</dbReference>
<evidence type="ECO:0000313" key="7">
    <source>
        <dbReference type="EMBL" id="OGG06543.1"/>
    </source>
</evidence>
<dbReference type="Gene3D" id="2.60.40.10">
    <property type="entry name" value="Immunoglobulins"/>
    <property type="match status" value="1"/>
</dbReference>
<organism evidence="7 8">
    <name type="scientific">Candidatus Glassbacteria bacterium RIFCSPLOWO2_12_FULL_58_11</name>
    <dbReference type="NCBI Taxonomy" id="1817867"/>
    <lineage>
        <taxon>Bacteria</taxon>
        <taxon>Candidatus Glassiibacteriota</taxon>
    </lineage>
</organism>
<evidence type="ECO:0008006" key="9">
    <source>
        <dbReference type="Google" id="ProtNLM"/>
    </source>
</evidence>
<dbReference type="Pfam" id="PF02837">
    <property type="entry name" value="Glyco_hydro_2_N"/>
    <property type="match status" value="1"/>
</dbReference>
<dbReference type="GO" id="GO:0004553">
    <property type="term" value="F:hydrolase activity, hydrolyzing O-glycosyl compounds"/>
    <property type="evidence" value="ECO:0007669"/>
    <property type="project" value="InterPro"/>
</dbReference>
<evidence type="ECO:0000259" key="5">
    <source>
        <dbReference type="Pfam" id="PF02836"/>
    </source>
</evidence>
<dbReference type="PANTHER" id="PTHR42732:SF1">
    <property type="entry name" value="BETA-MANNOSIDASE"/>
    <property type="match status" value="1"/>
</dbReference>
<dbReference type="InterPro" id="IPR036156">
    <property type="entry name" value="Beta-gal/glucu_dom_sf"/>
</dbReference>
<keyword evidence="2" id="KW-0378">Hydrolase</keyword>
<dbReference type="EMBL" id="MFIX01000025">
    <property type="protein sequence ID" value="OGG06543.1"/>
    <property type="molecule type" value="Genomic_DNA"/>
</dbReference>
<dbReference type="InterPro" id="IPR017853">
    <property type="entry name" value="GH"/>
</dbReference>
<evidence type="ECO:0000256" key="2">
    <source>
        <dbReference type="ARBA" id="ARBA00022801"/>
    </source>
</evidence>
<dbReference type="AlphaFoldDB" id="A0A1F5Z2G5"/>
<dbReference type="InterPro" id="IPR013783">
    <property type="entry name" value="Ig-like_fold"/>
</dbReference>
<evidence type="ECO:0000259" key="6">
    <source>
        <dbReference type="Pfam" id="PF02837"/>
    </source>
</evidence>
<dbReference type="GO" id="GO:0005975">
    <property type="term" value="P:carbohydrate metabolic process"/>
    <property type="evidence" value="ECO:0007669"/>
    <property type="project" value="InterPro"/>
</dbReference>
<evidence type="ECO:0000256" key="1">
    <source>
        <dbReference type="ARBA" id="ARBA00007401"/>
    </source>
</evidence>